<dbReference type="Proteomes" id="UP000779508">
    <property type="component" value="Unassembled WGS sequence"/>
</dbReference>
<evidence type="ECO:0000313" key="3">
    <source>
        <dbReference type="Proteomes" id="UP000779508"/>
    </source>
</evidence>
<dbReference type="RefSeq" id="WP_216414594.1">
    <property type="nucleotide sequence ID" value="NZ_JAHLQK010000001.1"/>
</dbReference>
<keyword evidence="3" id="KW-1185">Reference proteome</keyword>
<feature type="transmembrane region" description="Helical" evidence="1">
    <location>
        <begin position="92"/>
        <end position="110"/>
    </location>
</feature>
<keyword evidence="1" id="KW-0472">Membrane</keyword>
<keyword evidence="1" id="KW-1133">Transmembrane helix</keyword>
<reference evidence="2 3" key="1">
    <citation type="submission" date="2021-06" db="EMBL/GenBank/DDBJ databases">
        <authorList>
            <person name="Sun Q."/>
            <person name="Li D."/>
        </authorList>
    </citation>
    <scope>NUCLEOTIDE SEQUENCE [LARGE SCALE GENOMIC DNA]</scope>
    <source>
        <strain evidence="2 3">MSJ-5</strain>
    </source>
</reference>
<sequence length="178" mass="19812">MNISCDVILDLIPLVKDGVASDDSTIIVNEHIKSCESCKTEFEIFESTNIEQPVIKDEKIISAIKRSIFITQLTILAAGAIIGVALSNSMGMFYNFIIMPLIGGIGFTVLKRKWYLTPLSIFILTYLWQTIMGIVAGGFNWIALYSGLYYSIIYTMLVCLGVIIAMLLKFAFKKEGCK</sequence>
<comment type="caution">
    <text evidence="2">The sequence shown here is derived from an EMBL/GenBank/DDBJ whole genome shotgun (WGS) entry which is preliminary data.</text>
</comment>
<gene>
    <name evidence="2" type="ORF">KQI88_01500</name>
</gene>
<dbReference type="EMBL" id="JAHLQK010000001">
    <property type="protein sequence ID" value="MBU5675090.1"/>
    <property type="molecule type" value="Genomic_DNA"/>
</dbReference>
<accession>A0ABS6G151</accession>
<organism evidence="2 3">
    <name type="scientific">Alkaliphilus flagellatus</name>
    <dbReference type="NCBI Taxonomy" id="2841507"/>
    <lineage>
        <taxon>Bacteria</taxon>
        <taxon>Bacillati</taxon>
        <taxon>Bacillota</taxon>
        <taxon>Clostridia</taxon>
        <taxon>Peptostreptococcales</taxon>
        <taxon>Natronincolaceae</taxon>
        <taxon>Alkaliphilus</taxon>
    </lineage>
</organism>
<feature type="transmembrane region" description="Helical" evidence="1">
    <location>
        <begin position="122"/>
        <end position="142"/>
    </location>
</feature>
<evidence type="ECO:0000313" key="2">
    <source>
        <dbReference type="EMBL" id="MBU5675090.1"/>
    </source>
</evidence>
<evidence type="ECO:0000256" key="1">
    <source>
        <dbReference type="SAM" id="Phobius"/>
    </source>
</evidence>
<proteinExistence type="predicted"/>
<feature type="transmembrane region" description="Helical" evidence="1">
    <location>
        <begin position="148"/>
        <end position="172"/>
    </location>
</feature>
<keyword evidence="1" id="KW-0812">Transmembrane</keyword>
<feature type="transmembrane region" description="Helical" evidence="1">
    <location>
        <begin position="68"/>
        <end position="86"/>
    </location>
</feature>
<protein>
    <submittedName>
        <fullName evidence="2">Zf-HC2 domain-containing protein</fullName>
    </submittedName>
</protein>
<name>A0ABS6G151_9FIRM</name>